<dbReference type="InterPro" id="IPR000055">
    <property type="entry name" value="Restrct_endonuc_typeI_TRD"/>
</dbReference>
<evidence type="ECO:0000256" key="4">
    <source>
        <dbReference type="SAM" id="Coils"/>
    </source>
</evidence>
<dbReference type="EMBL" id="FNQF01000001">
    <property type="protein sequence ID" value="SDZ73238.1"/>
    <property type="molecule type" value="Genomic_DNA"/>
</dbReference>
<dbReference type="RefSeq" id="WP_093237738.1">
    <property type="nucleotide sequence ID" value="NZ_FNQF01000001.1"/>
</dbReference>
<dbReference type="Proteomes" id="UP000198820">
    <property type="component" value="Unassembled WGS sequence"/>
</dbReference>
<keyword evidence="3" id="KW-0238">DNA-binding</keyword>
<dbReference type="STRING" id="908615.SAMN05421540_10150"/>
<dbReference type="Gene3D" id="3.90.220.20">
    <property type="entry name" value="DNA methylase specificity domains"/>
    <property type="match status" value="2"/>
</dbReference>
<evidence type="ECO:0000313" key="6">
    <source>
        <dbReference type="EMBL" id="SDZ73238.1"/>
    </source>
</evidence>
<dbReference type="PANTHER" id="PTHR43140">
    <property type="entry name" value="TYPE-1 RESTRICTION ENZYME ECOKI SPECIFICITY PROTEIN"/>
    <property type="match status" value="1"/>
</dbReference>
<dbReference type="GO" id="GO:0009307">
    <property type="term" value="P:DNA restriction-modification system"/>
    <property type="evidence" value="ECO:0007669"/>
    <property type="project" value="UniProtKB-KW"/>
</dbReference>
<dbReference type="PANTHER" id="PTHR43140:SF1">
    <property type="entry name" value="TYPE I RESTRICTION ENZYME ECOKI SPECIFICITY SUBUNIT"/>
    <property type="match status" value="1"/>
</dbReference>
<dbReference type="SUPFAM" id="SSF116734">
    <property type="entry name" value="DNA methylase specificity domain"/>
    <property type="match status" value="2"/>
</dbReference>
<feature type="coiled-coil region" evidence="4">
    <location>
        <begin position="319"/>
        <end position="346"/>
    </location>
</feature>
<proteinExistence type="inferred from homology"/>
<gene>
    <name evidence="6" type="ORF">SAMN05421540_10150</name>
</gene>
<evidence type="ECO:0000256" key="3">
    <source>
        <dbReference type="ARBA" id="ARBA00023125"/>
    </source>
</evidence>
<dbReference type="GO" id="GO:0003677">
    <property type="term" value="F:DNA binding"/>
    <property type="evidence" value="ECO:0007669"/>
    <property type="project" value="UniProtKB-KW"/>
</dbReference>
<evidence type="ECO:0000256" key="2">
    <source>
        <dbReference type="ARBA" id="ARBA00022747"/>
    </source>
</evidence>
<dbReference type="InterPro" id="IPR044946">
    <property type="entry name" value="Restrct_endonuc_typeI_TRD_sf"/>
</dbReference>
<keyword evidence="7" id="KW-1185">Reference proteome</keyword>
<dbReference type="CDD" id="cd17261">
    <property type="entry name" value="RMtype1_S_EcoKI-TRD2-CR2_like"/>
    <property type="match status" value="1"/>
</dbReference>
<dbReference type="InterPro" id="IPR051212">
    <property type="entry name" value="Type-I_RE_S_subunit"/>
</dbReference>
<feature type="domain" description="Type I restriction modification DNA specificity" evidence="5">
    <location>
        <begin position="86"/>
        <end position="243"/>
    </location>
</feature>
<evidence type="ECO:0000259" key="5">
    <source>
        <dbReference type="Pfam" id="PF01420"/>
    </source>
</evidence>
<reference evidence="6 7" key="1">
    <citation type="submission" date="2016-10" db="EMBL/GenBank/DDBJ databases">
        <authorList>
            <person name="de Groot N.N."/>
        </authorList>
    </citation>
    <scope>NUCLEOTIDE SEQUENCE [LARGE SCALE GENOMIC DNA]</scope>
    <source>
        <strain evidence="6 7">DSM 23581</strain>
    </source>
</reference>
<feature type="domain" description="Type I restriction modification DNA specificity" evidence="5">
    <location>
        <begin position="361"/>
        <end position="545"/>
    </location>
</feature>
<dbReference type="AlphaFoldDB" id="A0A1H3VGD0"/>
<dbReference type="CDD" id="cd17266">
    <property type="entry name" value="RMtype1_S_Sau1132ORF3780P-TRD2-CR2_like"/>
    <property type="match status" value="1"/>
</dbReference>
<keyword evidence="4" id="KW-0175">Coiled coil</keyword>
<organism evidence="6 7">
    <name type="scientific">Psychroflexus halocasei</name>
    <dbReference type="NCBI Taxonomy" id="908615"/>
    <lineage>
        <taxon>Bacteria</taxon>
        <taxon>Pseudomonadati</taxon>
        <taxon>Bacteroidota</taxon>
        <taxon>Flavobacteriia</taxon>
        <taxon>Flavobacteriales</taxon>
        <taxon>Flavobacteriaceae</taxon>
        <taxon>Psychroflexus</taxon>
    </lineage>
</organism>
<accession>A0A1H3VGD0</accession>
<evidence type="ECO:0000313" key="7">
    <source>
        <dbReference type="Proteomes" id="UP000198820"/>
    </source>
</evidence>
<evidence type="ECO:0000256" key="1">
    <source>
        <dbReference type="ARBA" id="ARBA00010923"/>
    </source>
</evidence>
<comment type="similarity">
    <text evidence="1">Belongs to the type-I restriction system S methylase family.</text>
</comment>
<protein>
    <submittedName>
        <fullName evidence="6">Type I restriction enzyme, S subunit</fullName>
    </submittedName>
</protein>
<name>A0A1H3VGD0_9FLAO</name>
<dbReference type="Pfam" id="PF01420">
    <property type="entry name" value="Methylase_S"/>
    <property type="match status" value="2"/>
</dbReference>
<keyword evidence="2" id="KW-0680">Restriction system</keyword>
<sequence>MKHLIQHFNNLTLHPKNAKALKGLILQLAIQGKLTENWRAEHPDVESGDELIRKIETERKKLVTDGKIKDFGSYNNIKNKTYDFLPKSWIKCKLKNLASLPYGKGLSKKQLTDEGYDVFGANGIIGKYSEYHYESKKLLISCRGAYSGKPNISPQRCFITSNSLVCDFYSPELTDLHYYYYTIMGTSKNHIVSGSAQPQVTATNARELLLPLPPIQEQKAIVAIVEELFAEVEQLEQKTQERIQLKQDYVTSALQKLSQTTNVAKTWQDLQTHFATFFNEKANIKSLRESILQLAVQGKLTANWRKKNKISPFGGAGGIESASELLKRITAEKKRLIDEKKIKKEKPLPKITEDEKPFELPEGWVWCRLMELLLYSDAGKSPNCEKRQVSGKEWGVLTTTSIQKNRFDENKNKVLPASFKINKQQIVKSGDILITRAGPINRTGIACKVDKINYNLILSDKTIRLKYIENTLDPDFVVTALNSQKIRRLLLNKMIGMASSQVNISQKNIKSIFIPLPPLEEQKAIVKIVDELMAYCDGLERDIEQRDSLLEDLMASCLVEMEGDASADEELGMVAESGDEYKRNIK</sequence>